<dbReference type="Pfam" id="PF16130">
    <property type="entry name" value="DUF4842"/>
    <property type="match status" value="1"/>
</dbReference>
<dbReference type="Pfam" id="PF21959">
    <property type="entry name" value="DUF6923"/>
    <property type="match status" value="1"/>
</dbReference>
<dbReference type="InterPro" id="IPR011042">
    <property type="entry name" value="6-blade_b-propeller_TolB-like"/>
</dbReference>
<comment type="caution">
    <text evidence="6">The sequence shown here is derived from an EMBL/GenBank/DDBJ whole genome shotgun (WGS) entry which is preliminary data.</text>
</comment>
<dbReference type="RefSeq" id="WP_220109786.1">
    <property type="nucleotide sequence ID" value="NZ_JAHZST010000007.1"/>
</dbReference>
<evidence type="ECO:0000259" key="4">
    <source>
        <dbReference type="Pfam" id="PF20009"/>
    </source>
</evidence>
<evidence type="ECO:0000313" key="6">
    <source>
        <dbReference type="EMBL" id="MBW8184253.1"/>
    </source>
</evidence>
<dbReference type="SUPFAM" id="SSF63825">
    <property type="entry name" value="YWTD domain"/>
    <property type="match status" value="1"/>
</dbReference>
<protein>
    <submittedName>
        <fullName evidence="6">LruC domain-containing protein</fullName>
    </submittedName>
</protein>
<evidence type="ECO:0000259" key="3">
    <source>
        <dbReference type="Pfam" id="PF16130"/>
    </source>
</evidence>
<reference evidence="6 7" key="1">
    <citation type="submission" date="2021-07" db="EMBL/GenBank/DDBJ databases">
        <title>Shewanella sp. nov, isolated from SCS.</title>
        <authorList>
            <person name="Cao W.R."/>
        </authorList>
    </citation>
    <scope>NUCLEOTIDE SEQUENCE [LARGE SCALE GENOMIC DNA]</scope>
    <source>
        <strain evidence="6 7">NR704-98</strain>
    </source>
</reference>
<evidence type="ECO:0000256" key="1">
    <source>
        <dbReference type="SAM" id="MobiDB-lite"/>
    </source>
</evidence>
<evidence type="ECO:0000256" key="2">
    <source>
        <dbReference type="SAM" id="SignalP"/>
    </source>
</evidence>
<sequence length="714" mass="78077">MRNIKNLILITSGILLYQGNSWATEFEVCPTQAFIIQTPSSVPKAYSVELSTGSYVESSADMGTTKSYNGVGFNYHDNYIYGWDYQSGTLGKTGNDYQINPLTVTKDADAAAAGNFFVGDIAIDENVWYGYKKNKGLFTIPLDDPNNYNMTLVSGSKTNASYNITDFAFHPTDGYIYAISNGANGNLLQIDPLTAASTNLGTVLVSSGSNFTFGAQFFDPDGILYISNNSDGKIYRINVGDAEPSGELFAYGPSSSSNDGARCALAEVPIGDNVDFGDAPDSYKTLMSSNGARHSIIDNFYLGSGVDNESSGYPTPLSDDSSDGNDDEDGVSFPTGFELGESAIILVTATGSGGYLNAWFDWNDNGVFDDDEQAISGQALSPGSNTVSLDVPTWGKAGQTWARFRYSSLADIGPTGGVGDGEVEDHQVTVTEAQVTINYYPSSFGYTSVAYEDLYPDQEDYDMNDVIFNLRLIEYIKSGQVIRVEFEAKLAAMGAAYHNGFAIQLHDIAMGNVKEDAIQWSIDEVDQSTSPLESGQTNAVLIFTQDLWDHISLATGCNYLRTETGCGTNYRTTWKMRVPFENPVAVEDMPEFPYDPFIFATPGTDHGLAAKNVVGELPGRKLEIHLKNKAPTDKFSTAYFGAREDRSDPASRQYFLNENGMSWALEIPETWQHPAERQRLDITYPEFLDFAADSTGDTNKNWYQNANSQLIFQD</sequence>
<dbReference type="NCBIfam" id="TIGR04456">
    <property type="entry name" value="LruC_dom"/>
    <property type="match status" value="1"/>
</dbReference>
<feature type="domain" description="DUF4842" evidence="3">
    <location>
        <begin position="479"/>
        <end position="703"/>
    </location>
</feature>
<dbReference type="Gene3D" id="2.120.10.30">
    <property type="entry name" value="TolB, C-terminal domain"/>
    <property type="match status" value="1"/>
</dbReference>
<feature type="chain" id="PRO_5046310161" evidence="2">
    <location>
        <begin position="24"/>
        <end position="714"/>
    </location>
</feature>
<dbReference type="EMBL" id="JAHZST010000007">
    <property type="protein sequence ID" value="MBW8184253.1"/>
    <property type="molecule type" value="Genomic_DNA"/>
</dbReference>
<proteinExistence type="predicted"/>
<keyword evidence="7" id="KW-1185">Reference proteome</keyword>
<name>A0ABS7E3I1_9GAMM</name>
<dbReference type="InterPro" id="IPR054215">
    <property type="entry name" value="DUF6923"/>
</dbReference>
<feature type="signal peptide" evidence="2">
    <location>
        <begin position="1"/>
        <end position="23"/>
    </location>
</feature>
<gene>
    <name evidence="6" type="ORF">K0625_11250</name>
</gene>
<feature type="domain" description="GEVED" evidence="4">
    <location>
        <begin position="355"/>
        <end position="429"/>
    </location>
</feature>
<dbReference type="InterPro" id="IPR031025">
    <property type="entry name" value="LruC_dom"/>
</dbReference>
<dbReference type="InterPro" id="IPR045474">
    <property type="entry name" value="GEVED"/>
</dbReference>
<organism evidence="6 7">
    <name type="scientific">Shewanella nanhaiensis</name>
    <dbReference type="NCBI Taxonomy" id="2864872"/>
    <lineage>
        <taxon>Bacteria</taxon>
        <taxon>Pseudomonadati</taxon>
        <taxon>Pseudomonadota</taxon>
        <taxon>Gammaproteobacteria</taxon>
        <taxon>Alteromonadales</taxon>
        <taxon>Shewanellaceae</taxon>
        <taxon>Shewanella</taxon>
    </lineage>
</organism>
<accession>A0ABS7E3I1</accession>
<feature type="region of interest" description="Disordered" evidence="1">
    <location>
        <begin position="311"/>
        <end position="334"/>
    </location>
</feature>
<feature type="domain" description="DUF6923" evidence="5">
    <location>
        <begin position="46"/>
        <end position="264"/>
    </location>
</feature>
<keyword evidence="2" id="KW-0732">Signal</keyword>
<dbReference type="InterPro" id="IPR032295">
    <property type="entry name" value="DUF4842"/>
</dbReference>
<evidence type="ECO:0000259" key="5">
    <source>
        <dbReference type="Pfam" id="PF21959"/>
    </source>
</evidence>
<evidence type="ECO:0000313" key="7">
    <source>
        <dbReference type="Proteomes" id="UP001195963"/>
    </source>
</evidence>
<feature type="compositionally biased region" description="Acidic residues" evidence="1">
    <location>
        <begin position="320"/>
        <end position="330"/>
    </location>
</feature>
<dbReference type="Pfam" id="PF20009">
    <property type="entry name" value="GEVED"/>
    <property type="match status" value="1"/>
</dbReference>
<dbReference type="Proteomes" id="UP001195963">
    <property type="component" value="Unassembled WGS sequence"/>
</dbReference>